<reference evidence="2 3" key="1">
    <citation type="journal article" date="2016" name="Mol. Biol. Evol.">
        <title>Comparative Genomics of Early-Diverging Mushroom-Forming Fungi Provides Insights into the Origins of Lignocellulose Decay Capabilities.</title>
        <authorList>
            <person name="Nagy L.G."/>
            <person name="Riley R."/>
            <person name="Tritt A."/>
            <person name="Adam C."/>
            <person name="Daum C."/>
            <person name="Floudas D."/>
            <person name="Sun H."/>
            <person name="Yadav J.S."/>
            <person name="Pangilinan J."/>
            <person name="Larsson K.H."/>
            <person name="Matsuura K."/>
            <person name="Barry K."/>
            <person name="Labutti K."/>
            <person name="Kuo R."/>
            <person name="Ohm R.A."/>
            <person name="Bhattacharya S.S."/>
            <person name="Shirouzu T."/>
            <person name="Yoshinaga Y."/>
            <person name="Martin F.M."/>
            <person name="Grigoriev I.V."/>
            <person name="Hibbett D.S."/>
        </authorList>
    </citation>
    <scope>NUCLEOTIDE SEQUENCE [LARGE SCALE GENOMIC DNA]</scope>
    <source>
        <strain evidence="2 3">CBS 109695</strain>
    </source>
</reference>
<evidence type="ECO:0000313" key="3">
    <source>
        <dbReference type="Proteomes" id="UP000076532"/>
    </source>
</evidence>
<proteinExistence type="predicted"/>
<dbReference type="Proteomes" id="UP000076532">
    <property type="component" value="Unassembled WGS sequence"/>
</dbReference>
<protein>
    <submittedName>
        <fullName evidence="2">Uncharacterized protein</fullName>
    </submittedName>
</protein>
<name>A0A166C3G2_9AGAM</name>
<evidence type="ECO:0000313" key="1">
    <source>
        <dbReference type="EMBL" id="KZP13248.1"/>
    </source>
</evidence>
<organism evidence="2 3">
    <name type="scientific">Athelia psychrophila</name>
    <dbReference type="NCBI Taxonomy" id="1759441"/>
    <lineage>
        <taxon>Eukaryota</taxon>
        <taxon>Fungi</taxon>
        <taxon>Dikarya</taxon>
        <taxon>Basidiomycota</taxon>
        <taxon>Agaricomycotina</taxon>
        <taxon>Agaricomycetes</taxon>
        <taxon>Agaricomycetidae</taxon>
        <taxon>Atheliales</taxon>
        <taxon>Atheliaceae</taxon>
        <taxon>Athelia</taxon>
    </lineage>
</organism>
<keyword evidence="3" id="KW-1185">Reference proteome</keyword>
<dbReference type="EMBL" id="KV417635">
    <property type="protein sequence ID" value="KZP13252.1"/>
    <property type="molecule type" value="Genomic_DNA"/>
</dbReference>
<dbReference type="AlphaFoldDB" id="A0A166C3G2"/>
<accession>A0A166C3G2</accession>
<sequence>MLILCSRCWGGGQGSRPDRLAGWAGWLAGADRGIPLRFRLVWFRGRFAPFWESILAARGLPFRSRLGFRSPARHPQFH</sequence>
<dbReference type="EMBL" id="KV417635">
    <property type="protein sequence ID" value="KZP13248.1"/>
    <property type="molecule type" value="Genomic_DNA"/>
</dbReference>
<evidence type="ECO:0000313" key="2">
    <source>
        <dbReference type="EMBL" id="KZP13252.1"/>
    </source>
</evidence>
<gene>
    <name evidence="1" type="ORF">FIBSPDRAFT_135995</name>
    <name evidence="2" type="ORF">FIBSPDRAFT_135999</name>
</gene>